<accession>A0ABR2ZPV1</accession>
<dbReference type="EMBL" id="JBBXMP010000097">
    <property type="protein sequence ID" value="KAL0062763.1"/>
    <property type="molecule type" value="Genomic_DNA"/>
</dbReference>
<keyword evidence="3" id="KW-1185">Reference proteome</keyword>
<organism evidence="2 3">
    <name type="scientific">Marasmius tenuissimus</name>
    <dbReference type="NCBI Taxonomy" id="585030"/>
    <lineage>
        <taxon>Eukaryota</taxon>
        <taxon>Fungi</taxon>
        <taxon>Dikarya</taxon>
        <taxon>Basidiomycota</taxon>
        <taxon>Agaricomycotina</taxon>
        <taxon>Agaricomycetes</taxon>
        <taxon>Agaricomycetidae</taxon>
        <taxon>Agaricales</taxon>
        <taxon>Marasmiineae</taxon>
        <taxon>Marasmiaceae</taxon>
        <taxon>Marasmius</taxon>
    </lineage>
</organism>
<evidence type="ECO:0000259" key="1">
    <source>
        <dbReference type="PROSITE" id="PS50181"/>
    </source>
</evidence>
<reference evidence="2 3" key="1">
    <citation type="submission" date="2024-05" db="EMBL/GenBank/DDBJ databases">
        <title>A draft genome resource for the thread blight pathogen Marasmius tenuissimus strain MS-2.</title>
        <authorList>
            <person name="Yulfo-Soto G.E."/>
            <person name="Baruah I.K."/>
            <person name="Amoako-Attah I."/>
            <person name="Bukari Y."/>
            <person name="Meinhardt L.W."/>
            <person name="Bailey B.A."/>
            <person name="Cohen S.P."/>
        </authorList>
    </citation>
    <scope>NUCLEOTIDE SEQUENCE [LARGE SCALE GENOMIC DNA]</scope>
    <source>
        <strain evidence="2 3">MS-2</strain>
    </source>
</reference>
<gene>
    <name evidence="2" type="ORF">AAF712_010385</name>
</gene>
<dbReference type="Proteomes" id="UP001437256">
    <property type="component" value="Unassembled WGS sequence"/>
</dbReference>
<sequence>MISLQELPTDIFVHIFSLLSIPDILQFRQTSQHILALSKLPIVWINARDRDILSRSWPYDSPVDEDNSWHLENSTRNAWRLGCRWSSSETMSVKRSKKWATHTSTAASDVRFLDGKEKRMLLTVSKGIWSVLTLWSIDSNDDGKPVKLSEWSSRGGLFTGLAVNQDVDADERIAVSISQDGTHETLLLTIDEDFNMIPKRRIPTPDGAGPLRALEFSGNLLALADDSAQATIFDRKTGQTALLVEGTQGNSDGSSKSWKHNTPVQILFAFRSILVVRAQSLALFPQPSFFSTTTDARGSDCAEPRPALEAEKATIPMYQPLATHSFGWVDGIDVVISPAPSHDLKIFVRGENNNPWRADEGSIDVYHLLANQDADSTIPPYTFPPFPVSSLSTPRGSIRCSTIRAGPSSTALWICPPSRSSLDPSVTGAGLVMDQWAVDAVADAGLDLSGIGMPSGGGGDLGNGNGSADAGLVDMNGLDFDIYGIGIGVGAGVSTSSNTKRAESIVAGVFPGPLLASSSSLGSQPKLKSILSNTGSTGCTALDYDEASGRVCMGLGDGGIWAGWL</sequence>
<feature type="domain" description="F-box" evidence="1">
    <location>
        <begin position="1"/>
        <end position="47"/>
    </location>
</feature>
<evidence type="ECO:0000313" key="3">
    <source>
        <dbReference type="Proteomes" id="UP001437256"/>
    </source>
</evidence>
<dbReference type="InterPro" id="IPR036047">
    <property type="entry name" value="F-box-like_dom_sf"/>
</dbReference>
<proteinExistence type="predicted"/>
<comment type="caution">
    <text evidence="2">The sequence shown here is derived from an EMBL/GenBank/DDBJ whole genome shotgun (WGS) entry which is preliminary data.</text>
</comment>
<protein>
    <recommendedName>
        <fullName evidence="1">F-box domain-containing protein</fullName>
    </recommendedName>
</protein>
<dbReference type="SUPFAM" id="SSF50978">
    <property type="entry name" value="WD40 repeat-like"/>
    <property type="match status" value="1"/>
</dbReference>
<dbReference type="SMART" id="SM00256">
    <property type="entry name" value="FBOX"/>
    <property type="match status" value="1"/>
</dbReference>
<dbReference type="Gene3D" id="1.20.1280.50">
    <property type="match status" value="1"/>
</dbReference>
<dbReference type="Pfam" id="PF00646">
    <property type="entry name" value="F-box"/>
    <property type="match status" value="1"/>
</dbReference>
<dbReference type="PROSITE" id="PS50181">
    <property type="entry name" value="FBOX"/>
    <property type="match status" value="1"/>
</dbReference>
<evidence type="ECO:0000313" key="2">
    <source>
        <dbReference type="EMBL" id="KAL0062763.1"/>
    </source>
</evidence>
<dbReference type="SUPFAM" id="SSF81383">
    <property type="entry name" value="F-box domain"/>
    <property type="match status" value="1"/>
</dbReference>
<name>A0ABR2ZPV1_9AGAR</name>
<dbReference type="InterPro" id="IPR001810">
    <property type="entry name" value="F-box_dom"/>
</dbReference>
<dbReference type="InterPro" id="IPR036322">
    <property type="entry name" value="WD40_repeat_dom_sf"/>
</dbReference>